<dbReference type="AlphaFoldDB" id="A0A4D5RE64"/>
<sequence>MWVALVFAKLHFQRVLSLHIYSLLLFLHLCYEVRALRCIFFPPLVSLLSCFLLCLDVYTIGYFCLEV</sequence>
<keyword evidence="1" id="KW-0812">Transmembrane</keyword>
<evidence type="ECO:0000256" key="1">
    <source>
        <dbReference type="SAM" id="Phobius"/>
    </source>
</evidence>
<reference evidence="2" key="1">
    <citation type="submission" date="2019-04" db="EMBL/GenBank/DDBJ databases">
        <title>An insight into the mialome of Ixodes scapularis.</title>
        <authorList>
            <person name="Ribeiro J.M."/>
            <person name="Mather T.N."/>
            <person name="Karim S."/>
        </authorList>
    </citation>
    <scope>NUCLEOTIDE SEQUENCE</scope>
</reference>
<accession>A0A4D5RE64</accession>
<proteinExistence type="predicted"/>
<name>A0A4D5RE64_IXOSC</name>
<dbReference type="EMBL" id="GHJT01001265">
    <property type="protein sequence ID" value="MOY35236.1"/>
    <property type="molecule type" value="Transcribed_RNA"/>
</dbReference>
<evidence type="ECO:0000313" key="2">
    <source>
        <dbReference type="EMBL" id="MOY35236.1"/>
    </source>
</evidence>
<protein>
    <submittedName>
        <fullName evidence="2">Uncharacterized protein</fullName>
    </submittedName>
</protein>
<keyword evidence="1" id="KW-0472">Membrane</keyword>
<feature type="transmembrane region" description="Helical" evidence="1">
    <location>
        <begin position="45"/>
        <end position="65"/>
    </location>
</feature>
<keyword evidence="1" id="KW-1133">Transmembrane helix</keyword>
<organism evidence="2">
    <name type="scientific">Ixodes scapularis</name>
    <name type="common">Black-legged tick</name>
    <name type="synonym">Deer tick</name>
    <dbReference type="NCBI Taxonomy" id="6945"/>
    <lineage>
        <taxon>Eukaryota</taxon>
        <taxon>Metazoa</taxon>
        <taxon>Ecdysozoa</taxon>
        <taxon>Arthropoda</taxon>
        <taxon>Chelicerata</taxon>
        <taxon>Arachnida</taxon>
        <taxon>Acari</taxon>
        <taxon>Parasitiformes</taxon>
        <taxon>Ixodida</taxon>
        <taxon>Ixodoidea</taxon>
        <taxon>Ixodidae</taxon>
        <taxon>Ixodinae</taxon>
        <taxon>Ixodes</taxon>
    </lineage>
</organism>